<evidence type="ECO:0000256" key="4">
    <source>
        <dbReference type="SAM" id="Coils"/>
    </source>
</evidence>
<proteinExistence type="inferred from homology"/>
<keyword evidence="2" id="KW-0645">Protease</keyword>
<organism evidence="7 8">
    <name type="scientific">Dipteronia dyeriana</name>
    <dbReference type="NCBI Taxonomy" id="168575"/>
    <lineage>
        <taxon>Eukaryota</taxon>
        <taxon>Viridiplantae</taxon>
        <taxon>Streptophyta</taxon>
        <taxon>Embryophyta</taxon>
        <taxon>Tracheophyta</taxon>
        <taxon>Spermatophyta</taxon>
        <taxon>Magnoliopsida</taxon>
        <taxon>eudicotyledons</taxon>
        <taxon>Gunneridae</taxon>
        <taxon>Pentapetalae</taxon>
        <taxon>rosids</taxon>
        <taxon>malvids</taxon>
        <taxon>Sapindales</taxon>
        <taxon>Sapindaceae</taxon>
        <taxon>Hippocastanoideae</taxon>
        <taxon>Acereae</taxon>
        <taxon>Dipteronia</taxon>
    </lineage>
</organism>
<dbReference type="EMBL" id="JANJYI010000001">
    <property type="protein sequence ID" value="KAK2662123.1"/>
    <property type="molecule type" value="Genomic_DNA"/>
</dbReference>
<gene>
    <name evidence="7" type="ORF">Ddye_000697</name>
</gene>
<dbReference type="InterPro" id="IPR038765">
    <property type="entry name" value="Papain-like_cys_pep_sf"/>
</dbReference>
<evidence type="ECO:0000256" key="1">
    <source>
        <dbReference type="ARBA" id="ARBA00005234"/>
    </source>
</evidence>
<evidence type="ECO:0000256" key="5">
    <source>
        <dbReference type="SAM" id="MobiDB-lite"/>
    </source>
</evidence>
<feature type="region of interest" description="Disordered" evidence="5">
    <location>
        <begin position="126"/>
        <end position="145"/>
    </location>
</feature>
<reference evidence="7" key="1">
    <citation type="journal article" date="2023" name="Plant J.">
        <title>Genome sequences and population genomics provide insights into the demographic history, inbreeding, and mutation load of two 'living fossil' tree species of Dipteronia.</title>
        <authorList>
            <person name="Feng Y."/>
            <person name="Comes H.P."/>
            <person name="Chen J."/>
            <person name="Zhu S."/>
            <person name="Lu R."/>
            <person name="Zhang X."/>
            <person name="Li P."/>
            <person name="Qiu J."/>
            <person name="Olsen K.M."/>
            <person name="Qiu Y."/>
        </authorList>
    </citation>
    <scope>NUCLEOTIDE SEQUENCE</scope>
    <source>
        <strain evidence="7">KIB01</strain>
    </source>
</reference>
<evidence type="ECO:0000256" key="3">
    <source>
        <dbReference type="ARBA" id="ARBA00022801"/>
    </source>
</evidence>
<keyword evidence="8" id="KW-1185">Reference proteome</keyword>
<dbReference type="Pfam" id="PF02902">
    <property type="entry name" value="Peptidase_C48"/>
    <property type="match status" value="1"/>
</dbReference>
<comment type="caution">
    <text evidence="7">The sequence shown here is derived from an EMBL/GenBank/DDBJ whole genome shotgun (WGS) entry which is preliminary data.</text>
</comment>
<evidence type="ECO:0000256" key="2">
    <source>
        <dbReference type="ARBA" id="ARBA00022670"/>
    </source>
</evidence>
<dbReference type="PROSITE" id="PS50600">
    <property type="entry name" value="ULP_PROTEASE"/>
    <property type="match status" value="1"/>
</dbReference>
<accession>A0AAD9XNJ4</accession>
<feature type="domain" description="Ubiquitin-like protease family profile" evidence="6">
    <location>
        <begin position="140"/>
        <end position="279"/>
    </location>
</feature>
<dbReference type="GO" id="GO:0008234">
    <property type="term" value="F:cysteine-type peptidase activity"/>
    <property type="evidence" value="ECO:0007669"/>
    <property type="project" value="InterPro"/>
</dbReference>
<comment type="similarity">
    <text evidence="1">Belongs to the peptidase C48 family.</text>
</comment>
<keyword evidence="4" id="KW-0175">Coiled coil</keyword>
<keyword evidence="3" id="KW-0378">Hydrolase</keyword>
<dbReference type="Proteomes" id="UP001280121">
    <property type="component" value="Unassembled WGS sequence"/>
</dbReference>
<evidence type="ECO:0000313" key="8">
    <source>
        <dbReference type="Proteomes" id="UP001280121"/>
    </source>
</evidence>
<name>A0AAD9XNJ4_9ROSI</name>
<dbReference type="InterPro" id="IPR003653">
    <property type="entry name" value="Peptidase_C48_C"/>
</dbReference>
<dbReference type="SUPFAM" id="SSF54001">
    <property type="entry name" value="Cysteine proteinases"/>
    <property type="match status" value="1"/>
</dbReference>
<protein>
    <recommendedName>
        <fullName evidence="6">Ubiquitin-like protease family profile domain-containing protein</fullName>
    </recommendedName>
</protein>
<evidence type="ECO:0000259" key="6">
    <source>
        <dbReference type="PROSITE" id="PS50600"/>
    </source>
</evidence>
<sequence>MSFYTCKTALAVISTDNMQLSDYVTAGVADIPAPPLRRLRAGTIGGGVDHAVPPSIVQEGPSRVRAHQFELVMHSFQELREEFMDIESRLHDRLEIVLDELRDNDRRKEEQHAEMIRTVRTYRHNDDQHHTPLAGSLSMPQHARSDPPCMDYDHPLDSPHLKAYLKIVRKRQRMFPEVYQQNVNIIDPYIYDKLMSAGTRDKPFLEWPVLSYKWIDEQLAWARGNNEDGCRPWKEVDTLFIPVNARGGHWLMARVELTLRSIRLYDPWQHEVQYEIQNE</sequence>
<dbReference type="AlphaFoldDB" id="A0AAD9XNJ4"/>
<feature type="coiled-coil region" evidence="4">
    <location>
        <begin position="91"/>
        <end position="118"/>
    </location>
</feature>
<evidence type="ECO:0000313" key="7">
    <source>
        <dbReference type="EMBL" id="KAK2662123.1"/>
    </source>
</evidence>
<dbReference type="GO" id="GO:0006508">
    <property type="term" value="P:proteolysis"/>
    <property type="evidence" value="ECO:0007669"/>
    <property type="project" value="UniProtKB-KW"/>
</dbReference>
<dbReference type="Gene3D" id="3.40.395.10">
    <property type="entry name" value="Adenoviral Proteinase, Chain A"/>
    <property type="match status" value="1"/>
</dbReference>